<proteinExistence type="predicted"/>
<dbReference type="Gene3D" id="1.10.287.210">
    <property type="match status" value="1"/>
</dbReference>
<protein>
    <submittedName>
        <fullName evidence="14">Env</fullName>
    </submittedName>
</protein>
<dbReference type="GO" id="GO:0019062">
    <property type="term" value="P:virion attachment to host cell"/>
    <property type="evidence" value="ECO:0007669"/>
    <property type="project" value="UniProtKB-KW"/>
</dbReference>
<keyword evidence="9" id="KW-1043">Host membrane</keyword>
<evidence type="ECO:0000256" key="6">
    <source>
        <dbReference type="ARBA" id="ARBA00022595"/>
    </source>
</evidence>
<dbReference type="Gene3D" id="3.90.310.10">
    <property type="entry name" value="ENV polyprotein, receptor-binding domain"/>
    <property type="match status" value="1"/>
</dbReference>
<keyword evidence="10 13" id="KW-0472">Membrane</keyword>
<feature type="transmembrane region" description="Helical" evidence="13">
    <location>
        <begin position="550"/>
        <end position="576"/>
    </location>
</feature>
<keyword evidence="4" id="KW-1032">Host cell membrane</keyword>
<evidence type="ECO:0000256" key="2">
    <source>
        <dbReference type="ARBA" id="ARBA00004182"/>
    </source>
</evidence>
<evidence type="ECO:0000256" key="1">
    <source>
        <dbReference type="ARBA" id="ARBA00004165"/>
    </source>
</evidence>
<evidence type="ECO:0000256" key="10">
    <source>
        <dbReference type="ARBA" id="ARBA00023136"/>
    </source>
</evidence>
<accession>Q8AGX8</accession>
<dbReference type="PANTHER" id="PTHR10424">
    <property type="entry name" value="VIRAL ENVELOPE PROTEIN"/>
    <property type="match status" value="1"/>
</dbReference>
<evidence type="ECO:0000256" key="3">
    <source>
        <dbReference type="ARBA" id="ARBA00022506"/>
    </source>
</evidence>
<reference evidence="14" key="1">
    <citation type="journal article" date="2002" name="J. Virol.">
        <title>Identification and characterization of two closely related unclassifiable endogenous retroviruses in pythons (Python molurus and Python curtus).</title>
        <authorList>
            <person name="Huder J.B."/>
            <person name="Boni J."/>
            <person name="Hatt J.M."/>
            <person name="Soldati G."/>
            <person name="Lutz H."/>
            <person name="Schupbach J."/>
        </authorList>
    </citation>
    <scope>NUCLEOTIDE SEQUENCE</scope>
</reference>
<feature type="region of interest" description="Disordered" evidence="12">
    <location>
        <begin position="212"/>
        <end position="257"/>
    </location>
</feature>
<keyword evidence="13" id="KW-1133">Transmembrane helix</keyword>
<keyword evidence="13" id="KW-0812">Transmembrane</keyword>
<dbReference type="GO" id="GO:0020002">
    <property type="term" value="C:host cell plasma membrane"/>
    <property type="evidence" value="ECO:0007669"/>
    <property type="project" value="UniProtKB-SubCell"/>
</dbReference>
<dbReference type="InterPro" id="IPR008981">
    <property type="entry name" value="FMuLV_rcpt-bd"/>
</dbReference>
<organism evidence="14">
    <name type="scientific">Python molurus endogenous retrovirus</name>
    <dbReference type="NCBI Taxonomy" id="201997"/>
    <lineage>
        <taxon>Viruses</taxon>
        <taxon>Riboviria</taxon>
        <taxon>Pararnavirae</taxon>
        <taxon>Artverviricota</taxon>
        <taxon>Revtraviricetes</taxon>
        <taxon>Ortervirales</taxon>
        <taxon>Retroviridae</taxon>
    </lineage>
</organism>
<comment type="subcellular location">
    <subcellularLocation>
        <location evidence="1">Host cell membrane</location>
    </subcellularLocation>
    <subcellularLocation>
        <location evidence="2">Virion membrane</location>
    </subcellularLocation>
</comment>
<evidence type="ECO:0000256" key="7">
    <source>
        <dbReference type="ARBA" id="ARBA00022804"/>
    </source>
</evidence>
<keyword evidence="7" id="KW-0945">Host-virus interaction</keyword>
<evidence type="ECO:0000256" key="12">
    <source>
        <dbReference type="SAM" id="MobiDB-lite"/>
    </source>
</evidence>
<dbReference type="GO" id="GO:0055036">
    <property type="term" value="C:virion membrane"/>
    <property type="evidence" value="ECO:0007669"/>
    <property type="project" value="UniProtKB-SubCell"/>
</dbReference>
<evidence type="ECO:0000256" key="9">
    <source>
        <dbReference type="ARBA" id="ARBA00022870"/>
    </source>
</evidence>
<evidence type="ECO:0000256" key="11">
    <source>
        <dbReference type="ARBA" id="ARBA00023180"/>
    </source>
</evidence>
<name>Q8AGX8_9RETR</name>
<keyword evidence="3" id="KW-1160">Virus entry into host cell</keyword>
<evidence type="ECO:0000313" key="14">
    <source>
        <dbReference type="EMBL" id="AAN77284.1"/>
    </source>
</evidence>
<dbReference type="EMBL" id="AF500297">
    <property type="protein sequence ID" value="AAN77284.1"/>
    <property type="molecule type" value="Genomic_RNA"/>
</dbReference>
<keyword evidence="11" id="KW-0325">Glycoprotein</keyword>
<keyword evidence="5" id="KW-1169">Fusion of virus membrane with host cell membrane</keyword>
<dbReference type="SUPFAM" id="SSF58069">
    <property type="entry name" value="Virus ectodomain"/>
    <property type="match status" value="1"/>
</dbReference>
<keyword evidence="3" id="KW-1168">Fusion of virus membrane with host membrane</keyword>
<keyword evidence="6" id="KW-1162">Viral penetration into host cytoplasm</keyword>
<evidence type="ECO:0000256" key="13">
    <source>
        <dbReference type="SAM" id="Phobius"/>
    </source>
</evidence>
<dbReference type="InterPro" id="IPR018154">
    <property type="entry name" value="TLV/ENV_coat_polyprotein"/>
</dbReference>
<dbReference type="SUPFAM" id="SSF49830">
    <property type="entry name" value="ENV polyprotein, receptor-binding domain"/>
    <property type="match status" value="1"/>
</dbReference>
<dbReference type="Pfam" id="PF00429">
    <property type="entry name" value="TLV_coat"/>
    <property type="match status" value="1"/>
</dbReference>
<keyword evidence="8" id="KW-0946">Virion</keyword>
<dbReference type="GO" id="GO:0046718">
    <property type="term" value="P:symbiont entry into host cell"/>
    <property type="evidence" value="ECO:0007669"/>
    <property type="project" value="UniProtKB-KW"/>
</dbReference>
<dbReference type="CDD" id="cd09851">
    <property type="entry name" value="HTLV-1-like_HR1-HR2"/>
    <property type="match status" value="1"/>
</dbReference>
<dbReference type="GO" id="GO:0019064">
    <property type="term" value="P:fusion of virus membrane with host plasma membrane"/>
    <property type="evidence" value="ECO:0007669"/>
    <property type="project" value="UniProtKB-KW"/>
</dbReference>
<evidence type="ECO:0000256" key="4">
    <source>
        <dbReference type="ARBA" id="ARBA00022511"/>
    </source>
</evidence>
<dbReference type="PANTHER" id="PTHR10424:SF82">
    <property type="entry name" value="ENVELOPE GLYCOPROTEIN-RELATED"/>
    <property type="match status" value="1"/>
</dbReference>
<evidence type="ECO:0000256" key="8">
    <source>
        <dbReference type="ARBA" id="ARBA00022844"/>
    </source>
</evidence>
<keyword evidence="7" id="KW-1161">Viral attachment to host cell</keyword>
<sequence>MSHLPQLGRILWFPVALQLLSVALCAPNYAQHNPHQPQNLTWAVLDAHADILNSTSSMAVPGSWFPDLYFDFGVMMDTTTSPNRPGMVSHRWIKRWPLYVCPGHVRATTYRKKCGGENDYFCADWSCVSTGEITWNPPFRGDLITLRRTGENVRCEQNQFGTYVNCNPVKISFTTEGKRHTGWQSGVTWGGRVHDKTGEPGNIFTIRLTQTPIEPPVPVGPKTIPANRREPPPQPTPTPGKSSPTSIGYSFSPSRSRPGNPLWDIVTATYHMVNDTNPNLTTACWFCYDVRPPYYEAVGLVSPYNTSSNDKACRWKHGSQTLQSISGKGTCLGQVPTQYKQYCNTTHSEVDTTLFYIPPTDGWWACSTGLTACAHGHVISTKGFCILVQVMPRIYYHTEEEVYNTYSGSELIRHKREPISTLTVALLVGLGLTGAGTGIASFANQYVQYHHLRAAIDEDLERIETSISHLQKSLTSLSEVVLQNRRGLDLLFLKEGGLCVALREECCFYADHSGIVQDSMTKLREGLDKRKKEREGQQGWSQSWFNFSPWLTTLIGTIAGPLILLLLACTLGPCILSRLTKFVETKIGALENMVLERHHYQPIRSGENMEKASLRTLDSDEELESTSFTFKTKTEEMLE</sequence>
<evidence type="ECO:0000256" key="5">
    <source>
        <dbReference type="ARBA" id="ARBA00022521"/>
    </source>
</evidence>
<feature type="compositionally biased region" description="Polar residues" evidence="12">
    <location>
        <begin position="247"/>
        <end position="257"/>
    </location>
</feature>